<keyword evidence="3" id="KW-1185">Reference proteome</keyword>
<dbReference type="PROSITE" id="PS51318">
    <property type="entry name" value="TAT"/>
    <property type="match status" value="1"/>
</dbReference>
<feature type="transmembrane region" description="Helical" evidence="1">
    <location>
        <begin position="18"/>
        <end position="37"/>
    </location>
</feature>
<reference evidence="3" key="1">
    <citation type="submission" date="2016-06" db="EMBL/GenBank/DDBJ databases">
        <authorList>
            <person name="Varghese N."/>
            <person name="Submissions Spin"/>
        </authorList>
    </citation>
    <scope>NUCLEOTIDE SEQUENCE [LARGE SCALE GENOMIC DNA]</scope>
    <source>
        <strain evidence="3">DSM 44815</strain>
    </source>
</reference>
<dbReference type="RefSeq" id="WP_091661763.1">
    <property type="nucleotide sequence ID" value="NZ_LT594323.1"/>
</dbReference>
<protein>
    <recommendedName>
        <fullName evidence="4">Glycosyl hydrolase catalytic core</fullName>
    </recommendedName>
</protein>
<dbReference type="PATRIC" id="fig|261654.4.peg.2182"/>
<dbReference type="AlphaFoldDB" id="A0A1A8ZGG8"/>
<evidence type="ECO:0008006" key="4">
    <source>
        <dbReference type="Google" id="ProtNLM"/>
    </source>
</evidence>
<dbReference type="InterPro" id="IPR017853">
    <property type="entry name" value="GH"/>
</dbReference>
<keyword evidence="1" id="KW-0812">Transmembrane</keyword>
<evidence type="ECO:0000256" key="1">
    <source>
        <dbReference type="SAM" id="Phobius"/>
    </source>
</evidence>
<keyword evidence="1" id="KW-0472">Membrane</keyword>
<evidence type="ECO:0000313" key="2">
    <source>
        <dbReference type="EMBL" id="SBT42964.1"/>
    </source>
</evidence>
<dbReference type="STRING" id="261654.GA0070611_2145"/>
<organism evidence="2 3">
    <name type="scientific">Micromonospora auratinigra</name>
    <dbReference type="NCBI Taxonomy" id="261654"/>
    <lineage>
        <taxon>Bacteria</taxon>
        <taxon>Bacillati</taxon>
        <taxon>Actinomycetota</taxon>
        <taxon>Actinomycetes</taxon>
        <taxon>Micromonosporales</taxon>
        <taxon>Micromonosporaceae</taxon>
        <taxon>Micromonospora</taxon>
    </lineage>
</organism>
<accession>A0A1A8ZGG8</accession>
<name>A0A1A8ZGG8_9ACTN</name>
<dbReference type="Gene3D" id="3.20.20.80">
    <property type="entry name" value="Glycosidases"/>
    <property type="match status" value="1"/>
</dbReference>
<sequence length="325" mass="34956">MEQDESSQRGRGLSRRSLIRLTGGAAAAVGVGAYLGAGEPASAAPFYRAHGPVLTDGYQTWLTAIGNQSANLAKVVTGWGLQGGWAANPDYVWTACGASDYLIVRTVTGDTNTVIDANNAVNEIRSSRFFEYKRIRSGAGKCIIELGNEPNIGVSDIWGYGWCLSATIDRIRTEFPGALICGTALSPNKGVRPDDWYANPNYVNAVAKCDFVGVHFYSNPSSGSFTGQGSYNELTYAETLQRAATKWPGKPVIATEYSIRTTAISQYDKGYKYANLIHFDNSVAGNLWGATYYHVQTNPGGVDVNENVGSEGARGYRQRLSEGGL</sequence>
<gene>
    <name evidence="2" type="ORF">GA0070611_2145</name>
</gene>
<dbReference type="InterPro" id="IPR006311">
    <property type="entry name" value="TAT_signal"/>
</dbReference>
<evidence type="ECO:0000313" key="3">
    <source>
        <dbReference type="Proteomes" id="UP000199385"/>
    </source>
</evidence>
<dbReference type="EMBL" id="LT594323">
    <property type="protein sequence ID" value="SBT42964.1"/>
    <property type="molecule type" value="Genomic_DNA"/>
</dbReference>
<dbReference type="SUPFAM" id="SSF51445">
    <property type="entry name" value="(Trans)glycosidases"/>
    <property type="match status" value="1"/>
</dbReference>
<proteinExistence type="predicted"/>
<keyword evidence="1" id="KW-1133">Transmembrane helix</keyword>
<dbReference type="OrthoDB" id="3667797at2"/>
<dbReference type="Proteomes" id="UP000199385">
    <property type="component" value="Chromosome I"/>
</dbReference>